<dbReference type="InterPro" id="IPR003658">
    <property type="entry name" value="Anti-sigma_ant"/>
</dbReference>
<dbReference type="GO" id="GO:0043856">
    <property type="term" value="F:anti-sigma factor antagonist activity"/>
    <property type="evidence" value="ECO:0007669"/>
    <property type="project" value="InterPro"/>
</dbReference>
<reference evidence="3" key="1">
    <citation type="submission" date="2020-08" db="EMBL/GenBank/DDBJ databases">
        <authorList>
            <person name="Cejkova D."/>
            <person name="Kubasova T."/>
            <person name="Jahodarova E."/>
            <person name="Rychlik I."/>
        </authorList>
    </citation>
    <scope>NUCLEOTIDE SEQUENCE</scope>
    <source>
        <strain evidence="3">An420c</strain>
    </source>
</reference>
<dbReference type="InterPro" id="IPR002645">
    <property type="entry name" value="STAS_dom"/>
</dbReference>
<dbReference type="NCBIfam" id="TIGR00377">
    <property type="entry name" value="ant_ant_sig"/>
    <property type="match status" value="1"/>
</dbReference>
<evidence type="ECO:0000256" key="2">
    <source>
        <dbReference type="RuleBase" id="RU003749"/>
    </source>
</evidence>
<organism evidence="3 4">
    <name type="scientific">Mordavella massiliensis</name>
    <dbReference type="NCBI Taxonomy" id="1871024"/>
    <lineage>
        <taxon>Bacteria</taxon>
        <taxon>Bacillati</taxon>
        <taxon>Bacillota</taxon>
        <taxon>Clostridia</taxon>
        <taxon>Eubacteriales</taxon>
        <taxon>Clostridiaceae</taxon>
        <taxon>Mordavella</taxon>
    </lineage>
</organism>
<dbReference type="RefSeq" id="WP_204909096.1">
    <property type="nucleotide sequence ID" value="NZ_JACJLV010000023.1"/>
</dbReference>
<dbReference type="EMBL" id="JACJLV010000023">
    <property type="protein sequence ID" value="MBM6827058.1"/>
    <property type="molecule type" value="Genomic_DNA"/>
</dbReference>
<comment type="similarity">
    <text evidence="1 2">Belongs to the anti-sigma-factor antagonist family.</text>
</comment>
<dbReference type="Proteomes" id="UP000713880">
    <property type="component" value="Unassembled WGS sequence"/>
</dbReference>
<dbReference type="PANTHER" id="PTHR33495">
    <property type="entry name" value="ANTI-SIGMA FACTOR ANTAGONIST TM_1081-RELATED-RELATED"/>
    <property type="match status" value="1"/>
</dbReference>
<gene>
    <name evidence="3" type="ORF">H6A13_08100</name>
</gene>
<proteinExistence type="inferred from homology"/>
<dbReference type="CDD" id="cd07043">
    <property type="entry name" value="STAS_anti-anti-sigma_factors"/>
    <property type="match status" value="1"/>
</dbReference>
<reference evidence="3" key="2">
    <citation type="journal article" date="2021" name="Sci. Rep.">
        <title>The distribution of antibiotic resistance genes in chicken gut microbiota commensals.</title>
        <authorList>
            <person name="Juricova H."/>
            <person name="Matiasovicova J."/>
            <person name="Kubasova T."/>
            <person name="Cejkova D."/>
            <person name="Rychlik I."/>
        </authorList>
    </citation>
    <scope>NUCLEOTIDE SEQUENCE</scope>
    <source>
        <strain evidence="3">An420c</strain>
    </source>
</reference>
<name>A0A938X4S5_9CLOT</name>
<evidence type="ECO:0000313" key="4">
    <source>
        <dbReference type="Proteomes" id="UP000713880"/>
    </source>
</evidence>
<protein>
    <recommendedName>
        <fullName evidence="2">Anti-sigma factor antagonist</fullName>
    </recommendedName>
</protein>
<dbReference type="Pfam" id="PF01740">
    <property type="entry name" value="STAS"/>
    <property type="match status" value="1"/>
</dbReference>
<accession>A0A938X4S5</accession>
<dbReference type="PANTHER" id="PTHR33495:SF2">
    <property type="entry name" value="ANTI-SIGMA FACTOR ANTAGONIST TM_1081-RELATED"/>
    <property type="match status" value="1"/>
</dbReference>
<dbReference type="InterPro" id="IPR036513">
    <property type="entry name" value="STAS_dom_sf"/>
</dbReference>
<dbReference type="AlphaFoldDB" id="A0A938X4S5"/>
<sequence length="103" mass="12236">MNYQVQENYLTIFLPSELDHHNAEEIRRESDRLIERNHIRYVIFDFRDTNFMDSSGIGVIMGRYKRVYLLGGEVFAVHTSERMKRILSMSGVTKIMQICEEDM</sequence>
<keyword evidence="4" id="KW-1185">Reference proteome</keyword>
<dbReference type="SUPFAM" id="SSF52091">
    <property type="entry name" value="SpoIIaa-like"/>
    <property type="match status" value="1"/>
</dbReference>
<evidence type="ECO:0000256" key="1">
    <source>
        <dbReference type="ARBA" id="ARBA00009013"/>
    </source>
</evidence>
<comment type="caution">
    <text evidence="3">The sequence shown here is derived from an EMBL/GenBank/DDBJ whole genome shotgun (WGS) entry which is preliminary data.</text>
</comment>
<evidence type="ECO:0000313" key="3">
    <source>
        <dbReference type="EMBL" id="MBM6827058.1"/>
    </source>
</evidence>
<dbReference type="PROSITE" id="PS50801">
    <property type="entry name" value="STAS"/>
    <property type="match status" value="1"/>
</dbReference>
<dbReference type="Gene3D" id="3.30.750.24">
    <property type="entry name" value="STAS domain"/>
    <property type="match status" value="1"/>
</dbReference>